<feature type="chain" id="PRO_5019439730" description="Periplasmic heavy metal sensor" evidence="2">
    <location>
        <begin position="29"/>
        <end position="202"/>
    </location>
</feature>
<evidence type="ECO:0000313" key="4">
    <source>
        <dbReference type="Proteomes" id="UP000285478"/>
    </source>
</evidence>
<keyword evidence="1" id="KW-0175">Coiled coil</keyword>
<gene>
    <name evidence="3" type="ORF">EPV75_05300</name>
</gene>
<evidence type="ECO:0008006" key="5">
    <source>
        <dbReference type="Google" id="ProtNLM"/>
    </source>
</evidence>
<organism evidence="3 4">
    <name type="scientific">Hydrogenovibrio thermophilus</name>
    <dbReference type="NCBI Taxonomy" id="265883"/>
    <lineage>
        <taxon>Bacteria</taxon>
        <taxon>Pseudomonadati</taxon>
        <taxon>Pseudomonadota</taxon>
        <taxon>Gammaproteobacteria</taxon>
        <taxon>Thiotrichales</taxon>
        <taxon>Piscirickettsiaceae</taxon>
        <taxon>Hydrogenovibrio</taxon>
    </lineage>
</organism>
<keyword evidence="2" id="KW-0732">Signal</keyword>
<reference evidence="3 4" key="1">
    <citation type="journal article" date="2018" name="Environ. Microbiol.">
        <title>Genomes of ubiquitous marine and hypersaline Hydrogenovibrio, Thiomicrorhabdus and Thiomicrospira spp. encode a diversity of mechanisms to sustain chemolithoautotrophy in heterogeneous environments.</title>
        <authorList>
            <person name="Scott K.M."/>
            <person name="Williams J."/>
            <person name="Porter C.M.B."/>
            <person name="Russel S."/>
            <person name="Harmer T.L."/>
            <person name="Paul J.H."/>
            <person name="Antonen K.M."/>
            <person name="Bridges M.K."/>
            <person name="Camper G.J."/>
            <person name="Campla C.K."/>
            <person name="Casella L.G."/>
            <person name="Chase E."/>
            <person name="Conrad J.W."/>
            <person name="Cruz M.C."/>
            <person name="Dunlap D.S."/>
            <person name="Duran L."/>
            <person name="Fahsbender E.M."/>
            <person name="Goldsmith D.B."/>
            <person name="Keeley R.F."/>
            <person name="Kondoff M.R."/>
            <person name="Kussy B.I."/>
            <person name="Lane M.K."/>
            <person name="Lawler S."/>
            <person name="Leigh B.A."/>
            <person name="Lewis C."/>
            <person name="Lostal L.M."/>
            <person name="Marking D."/>
            <person name="Mancera P.A."/>
            <person name="McClenthan E.C."/>
            <person name="McIntyre E.A."/>
            <person name="Mine J.A."/>
            <person name="Modi S."/>
            <person name="Moore B.D."/>
            <person name="Morgan W.A."/>
            <person name="Nelson K.M."/>
            <person name="Nguyen K.N."/>
            <person name="Ogburn N."/>
            <person name="Parrino D.G."/>
            <person name="Pedapudi A.D."/>
            <person name="Pelham R.P."/>
            <person name="Preece A.M."/>
            <person name="Rampersad E.A."/>
            <person name="Richardson J.C."/>
            <person name="Rodgers C.M."/>
            <person name="Schaffer B.L."/>
            <person name="Sheridan N.E."/>
            <person name="Solone M.R."/>
            <person name="Staley Z.R."/>
            <person name="Tabuchi M."/>
            <person name="Waide R.J."/>
            <person name="Wanjugi P.W."/>
            <person name="Young S."/>
            <person name="Clum A."/>
            <person name="Daum C."/>
            <person name="Huntemann M."/>
            <person name="Ivanova N."/>
            <person name="Kyrpides N."/>
            <person name="Mikhailova N."/>
            <person name="Palaniappan K."/>
            <person name="Pillay M."/>
            <person name="Reddy T.B.K."/>
            <person name="Shapiro N."/>
            <person name="Stamatis D."/>
            <person name="Varghese N."/>
            <person name="Woyke T."/>
            <person name="Boden R."/>
            <person name="Freyermuth S.K."/>
            <person name="Kerfeld C.A."/>
        </authorList>
    </citation>
    <scope>NUCLEOTIDE SEQUENCE [LARGE SCALE GENOMIC DNA]</scope>
    <source>
        <strain evidence="3 4">JR-2</strain>
    </source>
</reference>
<evidence type="ECO:0000313" key="3">
    <source>
        <dbReference type="EMBL" id="QAB15127.1"/>
    </source>
</evidence>
<feature type="coiled-coil region" evidence="1">
    <location>
        <begin position="40"/>
        <end position="74"/>
    </location>
</feature>
<keyword evidence="4" id="KW-1185">Reference proteome</keyword>
<sequence>MRLTLSLSRFVSVMALAASISLGGQVMAQPPMPHSGGGGMPQLTEEQKQLMMEVQQTQQALQKTQEQLRAIQDKVYQSNPDLVKQKDALQQAISKKMSSGGYDADKELDALKAMVDKYNTGQEKPTQAEIQDFQKRQQAFQMRQQQAFQDPDIRAKAEALQQNLKAKIQASGPEGKALIADLEKQVQKLETLRAKAATMMKR</sequence>
<proteinExistence type="predicted"/>
<dbReference type="AlphaFoldDB" id="A0A410H2I3"/>
<dbReference type="Proteomes" id="UP000285478">
    <property type="component" value="Chromosome"/>
</dbReference>
<protein>
    <recommendedName>
        <fullName evidence="5">Periplasmic heavy metal sensor</fullName>
    </recommendedName>
</protein>
<accession>A0A410H2I3</accession>
<name>A0A410H2I3_9GAMM</name>
<evidence type="ECO:0000256" key="2">
    <source>
        <dbReference type="SAM" id="SignalP"/>
    </source>
</evidence>
<evidence type="ECO:0000256" key="1">
    <source>
        <dbReference type="SAM" id="Coils"/>
    </source>
</evidence>
<feature type="signal peptide" evidence="2">
    <location>
        <begin position="1"/>
        <end position="28"/>
    </location>
</feature>
<dbReference type="KEGG" id="htr:EPV75_05300"/>
<dbReference type="RefSeq" id="WP_128384704.1">
    <property type="nucleotide sequence ID" value="NZ_CP035033.1"/>
</dbReference>
<dbReference type="EMBL" id="CP035033">
    <property type="protein sequence ID" value="QAB15127.1"/>
    <property type="molecule type" value="Genomic_DNA"/>
</dbReference>